<evidence type="ECO:0000256" key="1">
    <source>
        <dbReference type="ARBA" id="ARBA00009589"/>
    </source>
</evidence>
<dbReference type="Pfam" id="PF06941">
    <property type="entry name" value="NT5C"/>
    <property type="match status" value="1"/>
</dbReference>
<evidence type="ECO:0000313" key="4">
    <source>
        <dbReference type="Proteomes" id="UP000199372"/>
    </source>
</evidence>
<feature type="active site" description="Nucleophile" evidence="2">
    <location>
        <position position="6"/>
    </location>
</feature>
<dbReference type="SFLD" id="SFLDS00003">
    <property type="entry name" value="Haloacid_Dehalogenase"/>
    <property type="match status" value="1"/>
</dbReference>
<dbReference type="OrthoDB" id="278110at2"/>
<dbReference type="RefSeq" id="WP_091843021.1">
    <property type="nucleotide sequence ID" value="NZ_FOCM01000001.1"/>
</dbReference>
<reference evidence="4" key="1">
    <citation type="submission" date="2016-10" db="EMBL/GenBank/DDBJ databases">
        <authorList>
            <person name="Varghese N."/>
            <person name="Submissions S."/>
        </authorList>
    </citation>
    <scope>NUCLEOTIDE SEQUENCE [LARGE SCALE GENOMIC DNA]</scope>
    <source>
        <strain evidence="4">DSM 26893</strain>
    </source>
</reference>
<dbReference type="SUPFAM" id="SSF56784">
    <property type="entry name" value="HAD-like"/>
    <property type="match status" value="1"/>
</dbReference>
<dbReference type="InterPro" id="IPR023214">
    <property type="entry name" value="HAD_sf"/>
</dbReference>
<dbReference type="SFLD" id="SFLDG01146">
    <property type="entry name" value="C1.2.2"/>
    <property type="match status" value="1"/>
</dbReference>
<organism evidence="3 4">
    <name type="scientific">Palleronia pelagia</name>
    <dbReference type="NCBI Taxonomy" id="387096"/>
    <lineage>
        <taxon>Bacteria</taxon>
        <taxon>Pseudomonadati</taxon>
        <taxon>Pseudomonadota</taxon>
        <taxon>Alphaproteobacteria</taxon>
        <taxon>Rhodobacterales</taxon>
        <taxon>Roseobacteraceae</taxon>
        <taxon>Palleronia</taxon>
    </lineage>
</organism>
<keyword evidence="4" id="KW-1185">Reference proteome</keyword>
<proteinExistence type="inferred from homology"/>
<dbReference type="InterPro" id="IPR010708">
    <property type="entry name" value="5'(3')-deoxyribonucleotidase"/>
</dbReference>
<comment type="similarity">
    <text evidence="1">Belongs to the 5'(3')-deoxyribonucleotidase family.</text>
</comment>
<protein>
    <submittedName>
        <fullName evidence="3">5'(3')-deoxyribonucleotidase</fullName>
    </submittedName>
</protein>
<gene>
    <name evidence="3" type="ORF">SAMN04488011_10191</name>
</gene>
<evidence type="ECO:0000256" key="2">
    <source>
        <dbReference type="PIRSR" id="PIRSR610708-1"/>
    </source>
</evidence>
<accession>A0A1H8AAT4</accession>
<dbReference type="Gene3D" id="3.40.50.1000">
    <property type="entry name" value="HAD superfamily/HAD-like"/>
    <property type="match status" value="1"/>
</dbReference>
<dbReference type="InterPro" id="IPR036412">
    <property type="entry name" value="HAD-like_sf"/>
</dbReference>
<dbReference type="EMBL" id="FOCM01000001">
    <property type="protein sequence ID" value="SEM67895.1"/>
    <property type="molecule type" value="Genomic_DNA"/>
</dbReference>
<evidence type="ECO:0000313" key="3">
    <source>
        <dbReference type="EMBL" id="SEM67895.1"/>
    </source>
</evidence>
<dbReference type="Proteomes" id="UP000199372">
    <property type="component" value="Unassembled WGS sequence"/>
</dbReference>
<dbReference type="SFLD" id="SFLDG01126">
    <property type="entry name" value="C1.2:_Nucleotidase_Like"/>
    <property type="match status" value="1"/>
</dbReference>
<dbReference type="Gene3D" id="1.10.40.40">
    <property type="entry name" value="Deoxyribonucleotidase, domain 2"/>
    <property type="match status" value="1"/>
</dbReference>
<dbReference type="GO" id="GO:0008253">
    <property type="term" value="F:5'-nucleotidase activity"/>
    <property type="evidence" value="ECO:0007669"/>
    <property type="project" value="InterPro"/>
</dbReference>
<feature type="active site" description="Proton donor" evidence="2">
    <location>
        <position position="8"/>
    </location>
</feature>
<dbReference type="PANTHER" id="PTHR16504:SF4">
    <property type="entry name" value="5'(3')-DEOXYRIBONUCLEOTIDASE"/>
    <property type="match status" value="1"/>
</dbReference>
<dbReference type="AlphaFoldDB" id="A0A1H8AAT4"/>
<sequence length="180" mass="20197">MRIAIDMDEVLADTNAAKLTFLRERGYSFTEDEMTGRKVTELVSAEDAARVETMLHRGVVFGNVDVIEGAQEALSRLVEDHEVFIATAAMEYPASCVHKVAWMERHFPMVPVLNLVLCGDKSIIAADVLIDDSPRHFEGFGGIVVCFDALHNRGQDVAHRLMRWSDAPDLIERLEKERAQ</sequence>
<dbReference type="GO" id="GO:0009223">
    <property type="term" value="P:pyrimidine deoxyribonucleotide catabolic process"/>
    <property type="evidence" value="ECO:0007669"/>
    <property type="project" value="TreeGrafter"/>
</dbReference>
<name>A0A1H8AAT4_9RHOB</name>
<dbReference type="PANTHER" id="PTHR16504">
    <property type="entry name" value="5'(3')-DEOXYRIBONUCLEOTIDASE"/>
    <property type="match status" value="1"/>
</dbReference>